<keyword evidence="2" id="KW-0808">Transferase</keyword>
<evidence type="ECO:0000313" key="5">
    <source>
        <dbReference type="EMBL" id="PKU24309.1"/>
    </source>
</evidence>
<dbReference type="Gene3D" id="3.40.50.150">
    <property type="entry name" value="Vaccinia Virus protein VP39"/>
    <property type="match status" value="1"/>
</dbReference>
<dbReference type="SUPFAM" id="SSF53335">
    <property type="entry name" value="S-adenosyl-L-methionine-dependent methyltransferases"/>
    <property type="match status" value="1"/>
</dbReference>
<evidence type="ECO:0000313" key="6">
    <source>
        <dbReference type="Proteomes" id="UP000233293"/>
    </source>
</evidence>
<dbReference type="Pfam" id="PF08241">
    <property type="entry name" value="Methyltransf_11"/>
    <property type="match status" value="1"/>
</dbReference>
<dbReference type="RefSeq" id="WP_101250848.1">
    <property type="nucleotide sequence ID" value="NZ_PIUM01000012.1"/>
</dbReference>
<keyword evidence="1" id="KW-0489">Methyltransferase</keyword>
<organism evidence="5 6">
    <name type="scientific">Telmatospirillum siberiense</name>
    <dbReference type="NCBI Taxonomy" id="382514"/>
    <lineage>
        <taxon>Bacteria</taxon>
        <taxon>Pseudomonadati</taxon>
        <taxon>Pseudomonadota</taxon>
        <taxon>Alphaproteobacteria</taxon>
        <taxon>Rhodospirillales</taxon>
        <taxon>Rhodospirillaceae</taxon>
        <taxon>Telmatospirillum</taxon>
    </lineage>
</organism>
<evidence type="ECO:0000259" key="4">
    <source>
        <dbReference type="Pfam" id="PF08241"/>
    </source>
</evidence>
<proteinExistence type="predicted"/>
<dbReference type="InterPro" id="IPR029063">
    <property type="entry name" value="SAM-dependent_MTases_sf"/>
</dbReference>
<evidence type="ECO:0000256" key="2">
    <source>
        <dbReference type="ARBA" id="ARBA00022679"/>
    </source>
</evidence>
<dbReference type="InterPro" id="IPR013216">
    <property type="entry name" value="Methyltransf_11"/>
</dbReference>
<dbReference type="GO" id="GO:0008757">
    <property type="term" value="F:S-adenosylmethionine-dependent methyltransferase activity"/>
    <property type="evidence" value="ECO:0007669"/>
    <property type="project" value="InterPro"/>
</dbReference>
<reference evidence="6" key="1">
    <citation type="submission" date="2017-12" db="EMBL/GenBank/DDBJ databases">
        <title>Draft genome sequence of Telmatospirillum siberiense 26-4b1T, an acidotolerant peatland alphaproteobacterium potentially involved in sulfur cycling.</title>
        <authorList>
            <person name="Hausmann B."/>
            <person name="Pjevac P."/>
            <person name="Schreck K."/>
            <person name="Herbold C.W."/>
            <person name="Daims H."/>
            <person name="Wagner M."/>
            <person name="Pester M."/>
            <person name="Loy A."/>
        </authorList>
    </citation>
    <scope>NUCLEOTIDE SEQUENCE [LARGE SCALE GENOMIC DNA]</scope>
    <source>
        <strain evidence="6">26-4b1</strain>
    </source>
</reference>
<dbReference type="Proteomes" id="UP000233293">
    <property type="component" value="Unassembled WGS sequence"/>
</dbReference>
<name>A0A2N3PV83_9PROT</name>
<accession>A0A2N3PV83</accession>
<dbReference type="GO" id="GO:0032259">
    <property type="term" value="P:methylation"/>
    <property type="evidence" value="ECO:0007669"/>
    <property type="project" value="UniProtKB-KW"/>
</dbReference>
<dbReference type="OrthoDB" id="9791837at2"/>
<protein>
    <recommendedName>
        <fullName evidence="4">Methyltransferase type 11 domain-containing protein</fullName>
    </recommendedName>
</protein>
<sequence>MTDPAPPPPRPGENSVRRYFDARADVYRQAAGRGLWAWERRREASAVFALCGEVAGLSALDLGCGAGFYAERLARLGARPVVAVDASERMLKQITDPRIVPRQGDAATVELGLRFERIILAGVLEFVAHPQAVLCNARRHLAEDGRIVALLPPDNAAGRLYQAFHRSHGLDITLFDRRRIDTLISDAGLRSRNDRFVRPMAVVCALEAR</sequence>
<feature type="domain" description="Methyltransferase type 11" evidence="4">
    <location>
        <begin position="60"/>
        <end position="148"/>
    </location>
</feature>
<keyword evidence="3" id="KW-0949">S-adenosyl-L-methionine</keyword>
<comment type="caution">
    <text evidence="5">The sequence shown here is derived from an EMBL/GenBank/DDBJ whole genome shotgun (WGS) entry which is preliminary data.</text>
</comment>
<gene>
    <name evidence="5" type="ORF">CWS72_11985</name>
</gene>
<dbReference type="AlphaFoldDB" id="A0A2N3PV83"/>
<dbReference type="PANTHER" id="PTHR43464">
    <property type="entry name" value="METHYLTRANSFERASE"/>
    <property type="match status" value="1"/>
</dbReference>
<keyword evidence="6" id="KW-1185">Reference proteome</keyword>
<evidence type="ECO:0000256" key="1">
    <source>
        <dbReference type="ARBA" id="ARBA00022603"/>
    </source>
</evidence>
<evidence type="ECO:0000256" key="3">
    <source>
        <dbReference type="ARBA" id="ARBA00022691"/>
    </source>
</evidence>
<dbReference type="EMBL" id="PIUM01000012">
    <property type="protein sequence ID" value="PKU24309.1"/>
    <property type="molecule type" value="Genomic_DNA"/>
</dbReference>
<dbReference type="PANTHER" id="PTHR43464:SF19">
    <property type="entry name" value="UBIQUINONE BIOSYNTHESIS O-METHYLTRANSFERASE, MITOCHONDRIAL"/>
    <property type="match status" value="1"/>
</dbReference>
<dbReference type="CDD" id="cd02440">
    <property type="entry name" value="AdoMet_MTases"/>
    <property type="match status" value="1"/>
</dbReference>